<sequence>MNNENLSVIVTDHDEVNRIFFKNICKDAKIPVRSLEFDNGRVLMEYLSTVDAVIPGMLFMNYHLPGKESLNYLNRIKSDPKFSELIVVIYSPGLTEEQIEEIFIKGGNVFMKLPGNYQALKKLLLEVVSASWQYHTSALSIDTFIMRVD</sequence>
<dbReference type="SUPFAM" id="SSF52172">
    <property type="entry name" value="CheY-like"/>
    <property type="match status" value="1"/>
</dbReference>
<organism evidence="3 4">
    <name type="scientific">Chryseobacterium camelliae</name>
    <dbReference type="NCBI Taxonomy" id="1265445"/>
    <lineage>
        <taxon>Bacteria</taxon>
        <taxon>Pseudomonadati</taxon>
        <taxon>Bacteroidota</taxon>
        <taxon>Flavobacteriia</taxon>
        <taxon>Flavobacteriales</taxon>
        <taxon>Weeksellaceae</taxon>
        <taxon>Chryseobacterium group</taxon>
        <taxon>Chryseobacterium</taxon>
    </lineage>
</organism>
<accession>A0ABU0TD76</accession>
<evidence type="ECO:0000313" key="3">
    <source>
        <dbReference type="EMBL" id="MDQ1095032.1"/>
    </source>
</evidence>
<name>A0ABU0TD76_9FLAO</name>
<reference evidence="3 4" key="1">
    <citation type="submission" date="2023-07" db="EMBL/GenBank/DDBJ databases">
        <title>Functional and genomic diversity of the sorghum phyllosphere microbiome.</title>
        <authorList>
            <person name="Shade A."/>
        </authorList>
    </citation>
    <scope>NUCLEOTIDE SEQUENCE [LARGE SCALE GENOMIC DNA]</scope>
    <source>
        <strain evidence="3 4">SORGH_AS_1064</strain>
    </source>
</reference>
<dbReference type="EMBL" id="JAUTAL010000001">
    <property type="protein sequence ID" value="MDQ1095032.1"/>
    <property type="molecule type" value="Genomic_DNA"/>
</dbReference>
<evidence type="ECO:0000256" key="1">
    <source>
        <dbReference type="PROSITE-ProRule" id="PRU00169"/>
    </source>
</evidence>
<dbReference type="InterPro" id="IPR001789">
    <property type="entry name" value="Sig_transdc_resp-reg_receiver"/>
</dbReference>
<dbReference type="PROSITE" id="PS50110">
    <property type="entry name" value="RESPONSE_REGULATORY"/>
    <property type="match status" value="1"/>
</dbReference>
<proteinExistence type="predicted"/>
<evidence type="ECO:0000259" key="2">
    <source>
        <dbReference type="PROSITE" id="PS50110"/>
    </source>
</evidence>
<comment type="caution">
    <text evidence="3">The sequence shown here is derived from an EMBL/GenBank/DDBJ whole genome shotgun (WGS) entry which is preliminary data.</text>
</comment>
<evidence type="ECO:0000313" key="4">
    <source>
        <dbReference type="Proteomes" id="UP001225072"/>
    </source>
</evidence>
<dbReference type="Gene3D" id="3.40.50.2300">
    <property type="match status" value="1"/>
</dbReference>
<comment type="caution">
    <text evidence="1">Lacks conserved residue(s) required for the propagation of feature annotation.</text>
</comment>
<dbReference type="InterPro" id="IPR011006">
    <property type="entry name" value="CheY-like_superfamily"/>
</dbReference>
<feature type="domain" description="Response regulatory" evidence="2">
    <location>
        <begin position="7"/>
        <end position="128"/>
    </location>
</feature>
<protein>
    <submittedName>
        <fullName evidence="3">Response regulator RpfG family c-di-GMP phosphodiesterase</fullName>
    </submittedName>
</protein>
<dbReference type="RefSeq" id="WP_307445424.1">
    <property type="nucleotide sequence ID" value="NZ_JAUTAL010000001.1"/>
</dbReference>
<keyword evidence="4" id="KW-1185">Reference proteome</keyword>
<gene>
    <name evidence="3" type="ORF">QE404_000179</name>
</gene>
<dbReference type="Proteomes" id="UP001225072">
    <property type="component" value="Unassembled WGS sequence"/>
</dbReference>